<sequence length="513" mass="59862">MVIIYHEHNKPIEIQDTEGRNIRFDENAYMSVVLFEIAEKYPEETLVWCHIACKSNLNTSALPTITANKRELQSFSAGEWNYLGEAIGYVDESVFIKVNKGVKYPTWQMSSLVGAVQASILLSVKAQIHPSENFDYVLNSLAKRCMSQGVFCYSNPELIKGNMEVAHVKANAYELFRFVKQHYKAIWVFLLFMNLLVYNKRMPFLPCIYALFFRRRKDLKLENRSLQLDNQEPNVKRDSVDVIIPTIGRKNCLYDVLCDLREQTCIPEKIIIVEQNPKEGSESALDYLETADWPFKIKHMFTHQTGACYARNWALEQVDSEWVFMADDDIRLKTEFIEEAFQIIKQHTFNVFTFACHSPEDINDLKNQKQWETFGSGCSIVNANIIKNCSFDMGYEHGFGEDADFGMQLRNIGEDILYVPKPSISHLKAPRGGFRTVFKQQRHDDLIQPKPSPTVMLFKLKHQTRTQLLGYKTTLFFKYYKQQPIKNPLKYLKNFKKQWDRSVYWAEELRSLN</sequence>
<feature type="domain" description="Glycosyltransferase 2-like" evidence="1">
    <location>
        <begin position="242"/>
        <end position="370"/>
    </location>
</feature>
<evidence type="ECO:0000313" key="3">
    <source>
        <dbReference type="Proteomes" id="UP001156141"/>
    </source>
</evidence>
<accession>A0ABS9RE55</accession>
<dbReference type="PANTHER" id="PTHR43685">
    <property type="entry name" value="GLYCOSYLTRANSFERASE"/>
    <property type="match status" value="1"/>
</dbReference>
<proteinExistence type="predicted"/>
<dbReference type="InterPro" id="IPR001173">
    <property type="entry name" value="Glyco_trans_2-like"/>
</dbReference>
<dbReference type="Pfam" id="PF00535">
    <property type="entry name" value="Glycos_transf_2"/>
    <property type="match status" value="1"/>
</dbReference>
<dbReference type="GO" id="GO:0016757">
    <property type="term" value="F:glycosyltransferase activity"/>
    <property type="evidence" value="ECO:0007669"/>
    <property type="project" value="UniProtKB-KW"/>
</dbReference>
<name>A0ABS9RE55_9FLAO</name>
<protein>
    <submittedName>
        <fullName evidence="2">Glycosyltransferase</fullName>
        <ecNumber evidence="2">2.4.-.-</ecNumber>
    </submittedName>
</protein>
<organism evidence="2 3">
    <name type="scientific">Aestuariibaculum lutulentum</name>
    <dbReference type="NCBI Taxonomy" id="2920935"/>
    <lineage>
        <taxon>Bacteria</taxon>
        <taxon>Pseudomonadati</taxon>
        <taxon>Bacteroidota</taxon>
        <taxon>Flavobacteriia</taxon>
        <taxon>Flavobacteriales</taxon>
        <taxon>Flavobacteriaceae</taxon>
    </lineage>
</organism>
<dbReference type="InterPro" id="IPR050834">
    <property type="entry name" value="Glycosyltransf_2"/>
</dbReference>
<keyword evidence="2" id="KW-0808">Transferase</keyword>
<dbReference type="SUPFAM" id="SSF53448">
    <property type="entry name" value="Nucleotide-diphospho-sugar transferases"/>
    <property type="match status" value="1"/>
</dbReference>
<dbReference type="CDD" id="cd00761">
    <property type="entry name" value="Glyco_tranf_GTA_type"/>
    <property type="match status" value="1"/>
</dbReference>
<keyword evidence="3" id="KW-1185">Reference proteome</keyword>
<gene>
    <name evidence="2" type="ORF">MKW35_01205</name>
</gene>
<dbReference type="InterPro" id="IPR029044">
    <property type="entry name" value="Nucleotide-diphossugar_trans"/>
</dbReference>
<keyword evidence="2" id="KW-0328">Glycosyltransferase</keyword>
<dbReference type="PANTHER" id="PTHR43685:SF2">
    <property type="entry name" value="GLYCOSYLTRANSFERASE 2-LIKE DOMAIN-CONTAINING PROTEIN"/>
    <property type="match status" value="1"/>
</dbReference>
<dbReference type="Gene3D" id="3.90.550.10">
    <property type="entry name" value="Spore Coat Polysaccharide Biosynthesis Protein SpsA, Chain A"/>
    <property type="match status" value="1"/>
</dbReference>
<comment type="caution">
    <text evidence="2">The sequence shown here is derived from an EMBL/GenBank/DDBJ whole genome shotgun (WGS) entry which is preliminary data.</text>
</comment>
<evidence type="ECO:0000313" key="2">
    <source>
        <dbReference type="EMBL" id="MCH4551226.1"/>
    </source>
</evidence>
<reference evidence="2" key="1">
    <citation type="submission" date="2022-02" db="EMBL/GenBank/DDBJ databases">
        <title>Aestuariibaculum sp., a marine bacterium isolated from sediment in Guangxi.</title>
        <authorList>
            <person name="Ying J."/>
        </authorList>
    </citation>
    <scope>NUCLEOTIDE SEQUENCE</scope>
    <source>
        <strain evidence="2">L182</strain>
    </source>
</reference>
<evidence type="ECO:0000259" key="1">
    <source>
        <dbReference type="Pfam" id="PF00535"/>
    </source>
</evidence>
<dbReference type="EC" id="2.4.-.-" evidence="2"/>
<dbReference type="Proteomes" id="UP001156141">
    <property type="component" value="Unassembled WGS sequence"/>
</dbReference>
<dbReference type="EMBL" id="JAKVQD010000001">
    <property type="protein sequence ID" value="MCH4551226.1"/>
    <property type="molecule type" value="Genomic_DNA"/>
</dbReference>
<dbReference type="RefSeq" id="WP_240571501.1">
    <property type="nucleotide sequence ID" value="NZ_CP136709.1"/>
</dbReference>